<feature type="compositionally biased region" description="Polar residues" evidence="1">
    <location>
        <begin position="72"/>
        <end position="82"/>
    </location>
</feature>
<feature type="compositionally biased region" description="Basic and acidic residues" evidence="1">
    <location>
        <begin position="59"/>
        <end position="68"/>
    </location>
</feature>
<sequence length="304" mass="33666">MEIESIMPTDNKPSNVELVELSEQTEPLLQRKNFTVPPPLQNDDQQASEKVIGVIENEDHNEIKEAPLDKSLPSTTNTSSIRLTPEPECGKTSPSSPTQSVSLPLYGGSIPKNRKRPGSTSDGQRVTMTGTVMRGNSVGQPVEVQLELTETEFHRLTTREPPSKPQQLQDKFCRLGLKQGPHVTVWSLLCMPAAFLYSLCVAFYNGAMTWYNLVVYLSEEPSSSLVQKVLLCPLVILSFPLTVGLSCLVLAVAAMFMQVSWSWHAWWLEFCDGEKGFYGWVCSKVGLPDCSPYQVVVLDDTGVL</sequence>
<evidence type="ECO:0000256" key="2">
    <source>
        <dbReference type="SAM" id="Phobius"/>
    </source>
</evidence>
<feature type="region of interest" description="Disordered" evidence="1">
    <location>
        <begin position="59"/>
        <end position="126"/>
    </location>
</feature>
<organism evidence="3 4">
    <name type="scientific">Elysia marginata</name>
    <dbReference type="NCBI Taxonomy" id="1093978"/>
    <lineage>
        <taxon>Eukaryota</taxon>
        <taxon>Metazoa</taxon>
        <taxon>Spiralia</taxon>
        <taxon>Lophotrochozoa</taxon>
        <taxon>Mollusca</taxon>
        <taxon>Gastropoda</taxon>
        <taxon>Heterobranchia</taxon>
        <taxon>Euthyneura</taxon>
        <taxon>Panpulmonata</taxon>
        <taxon>Sacoglossa</taxon>
        <taxon>Placobranchoidea</taxon>
        <taxon>Plakobranchidae</taxon>
        <taxon>Elysia</taxon>
    </lineage>
</organism>
<protein>
    <submittedName>
        <fullName evidence="3">Transmembrane protein 169-like</fullName>
    </submittedName>
</protein>
<feature type="transmembrane region" description="Helical" evidence="2">
    <location>
        <begin position="183"/>
        <end position="205"/>
    </location>
</feature>
<evidence type="ECO:0000313" key="3">
    <source>
        <dbReference type="EMBL" id="GFR67899.1"/>
    </source>
</evidence>
<evidence type="ECO:0000313" key="4">
    <source>
        <dbReference type="Proteomes" id="UP000762676"/>
    </source>
</evidence>
<evidence type="ECO:0000256" key="1">
    <source>
        <dbReference type="SAM" id="MobiDB-lite"/>
    </source>
</evidence>
<reference evidence="3 4" key="1">
    <citation type="journal article" date="2021" name="Elife">
        <title>Chloroplast acquisition without the gene transfer in kleptoplastic sea slugs, Plakobranchus ocellatus.</title>
        <authorList>
            <person name="Maeda T."/>
            <person name="Takahashi S."/>
            <person name="Yoshida T."/>
            <person name="Shimamura S."/>
            <person name="Takaki Y."/>
            <person name="Nagai Y."/>
            <person name="Toyoda A."/>
            <person name="Suzuki Y."/>
            <person name="Arimoto A."/>
            <person name="Ishii H."/>
            <person name="Satoh N."/>
            <person name="Nishiyama T."/>
            <person name="Hasebe M."/>
            <person name="Maruyama T."/>
            <person name="Minagawa J."/>
            <person name="Obokata J."/>
            <person name="Shigenobu S."/>
        </authorList>
    </citation>
    <scope>NUCLEOTIDE SEQUENCE [LARGE SCALE GENOMIC DNA]</scope>
</reference>
<gene>
    <name evidence="3" type="ORF">ElyMa_003718500</name>
</gene>
<keyword evidence="2 3" id="KW-0812">Transmembrane</keyword>
<feature type="transmembrane region" description="Helical" evidence="2">
    <location>
        <begin position="225"/>
        <end position="256"/>
    </location>
</feature>
<accession>A0AAV4F4I9</accession>
<name>A0AAV4F4I9_9GAST</name>
<keyword evidence="4" id="KW-1185">Reference proteome</keyword>
<keyword evidence="2" id="KW-0472">Membrane</keyword>
<dbReference type="Proteomes" id="UP000762676">
    <property type="component" value="Unassembled WGS sequence"/>
</dbReference>
<dbReference type="AlphaFoldDB" id="A0AAV4F4I9"/>
<comment type="caution">
    <text evidence="3">The sequence shown here is derived from an EMBL/GenBank/DDBJ whole genome shotgun (WGS) entry which is preliminary data.</text>
</comment>
<feature type="compositionally biased region" description="Polar residues" evidence="1">
    <location>
        <begin position="92"/>
        <end position="102"/>
    </location>
</feature>
<dbReference type="Pfam" id="PF15052">
    <property type="entry name" value="TMEM169"/>
    <property type="match status" value="1"/>
</dbReference>
<keyword evidence="2" id="KW-1133">Transmembrane helix</keyword>
<dbReference type="EMBL" id="BMAT01007620">
    <property type="protein sequence ID" value="GFR67899.1"/>
    <property type="molecule type" value="Genomic_DNA"/>
</dbReference>
<proteinExistence type="predicted"/>
<dbReference type="PANTHER" id="PTHR31777">
    <property type="entry name" value="TRANSMEMBRANE PROTEIN 169"/>
    <property type="match status" value="1"/>
</dbReference>
<dbReference type="PANTHER" id="PTHR31777:SF0">
    <property type="entry name" value="TRANSMEMBRANE PROTEIN 169"/>
    <property type="match status" value="1"/>
</dbReference>
<dbReference type="InterPro" id="IPR029386">
    <property type="entry name" value="TMEM169"/>
</dbReference>